<evidence type="ECO:0000313" key="2">
    <source>
        <dbReference type="EMBL" id="CAG8350394.1"/>
    </source>
</evidence>
<protein>
    <submittedName>
        <fullName evidence="2">Uncharacterized protein</fullName>
    </submittedName>
</protein>
<feature type="region of interest" description="Disordered" evidence="1">
    <location>
        <begin position="352"/>
        <end position="381"/>
    </location>
</feature>
<gene>
    <name evidence="2" type="ORF">PSALAMII_LOCUS3191</name>
</gene>
<feature type="compositionally biased region" description="Polar residues" evidence="1">
    <location>
        <begin position="89"/>
        <end position="107"/>
    </location>
</feature>
<dbReference type="OrthoDB" id="4364947at2759"/>
<feature type="region of interest" description="Disordered" evidence="1">
    <location>
        <begin position="21"/>
        <end position="135"/>
    </location>
</feature>
<dbReference type="AlphaFoldDB" id="A0A9W4IRS5"/>
<reference evidence="2" key="1">
    <citation type="submission" date="2021-07" db="EMBL/GenBank/DDBJ databases">
        <authorList>
            <person name="Branca A.L. A."/>
        </authorList>
    </citation>
    <scope>NUCLEOTIDE SEQUENCE</scope>
</reference>
<proteinExistence type="predicted"/>
<feature type="compositionally biased region" description="Polar residues" evidence="1">
    <location>
        <begin position="21"/>
        <end position="58"/>
    </location>
</feature>
<sequence>MWQRQKQDWIDRSTIAFNNSKNRAQQSTVDAWNNSKSRAQRSTMEAWNTSKTRCQRTSMGAWHKSADSLSNSKDRAQQSARAMVDRSVSKWNQSADQMHQAIRVQQSGDRRQTRPGQTKDNTSPPSSPDSTRSGSRFYAQANTSTVSSSATAVEVTVPKTQIIQPTSVVDSSLPPKEQIDALHDAASATDTLVEQTKKLRDERCHVLGEIELDWINSTIAEADQTSTDLSTFIAPFWAAKYKDTEAGALDRKSWTRRDIQRAMKKESRMRQAHSKVETVFGHLASLPAELNISSVELKDVESLASHGISEHPITRVVSVAELPGDSSPVMNHYAELPAPMMIPKIVITQHETDDLESSSVDGRSPPPSYEAIEADGIHEVR</sequence>
<dbReference type="EMBL" id="CAJVPA010000111">
    <property type="protein sequence ID" value="CAG8350394.1"/>
    <property type="molecule type" value="Genomic_DNA"/>
</dbReference>
<evidence type="ECO:0000256" key="1">
    <source>
        <dbReference type="SAM" id="MobiDB-lite"/>
    </source>
</evidence>
<dbReference type="Proteomes" id="UP001152646">
    <property type="component" value="Unassembled WGS sequence"/>
</dbReference>
<evidence type="ECO:0000313" key="3">
    <source>
        <dbReference type="Proteomes" id="UP001152646"/>
    </source>
</evidence>
<comment type="caution">
    <text evidence="2">The sequence shown here is derived from an EMBL/GenBank/DDBJ whole genome shotgun (WGS) entry which is preliminary data.</text>
</comment>
<name>A0A9W4IRS5_9EURO</name>
<accession>A0A9W4IRS5</accession>
<feature type="compositionally biased region" description="Low complexity" evidence="1">
    <location>
        <begin position="122"/>
        <end position="135"/>
    </location>
</feature>
<organism evidence="2 3">
    <name type="scientific">Penicillium salamii</name>
    <dbReference type="NCBI Taxonomy" id="1612424"/>
    <lineage>
        <taxon>Eukaryota</taxon>
        <taxon>Fungi</taxon>
        <taxon>Dikarya</taxon>
        <taxon>Ascomycota</taxon>
        <taxon>Pezizomycotina</taxon>
        <taxon>Eurotiomycetes</taxon>
        <taxon>Eurotiomycetidae</taxon>
        <taxon>Eurotiales</taxon>
        <taxon>Aspergillaceae</taxon>
        <taxon>Penicillium</taxon>
    </lineage>
</organism>